<proteinExistence type="predicted"/>
<name>A0A8G2F7T3_9BACT</name>
<evidence type="ECO:0000313" key="4">
    <source>
        <dbReference type="EMBL" id="SHI53115.1"/>
    </source>
</evidence>
<evidence type="ECO:0000313" key="5">
    <source>
        <dbReference type="Proteomes" id="UP000184001"/>
    </source>
</evidence>
<feature type="signal peptide" evidence="2">
    <location>
        <begin position="1"/>
        <end position="22"/>
    </location>
</feature>
<feature type="chain" id="PRO_5034499778" evidence="2">
    <location>
        <begin position="23"/>
        <end position="212"/>
    </location>
</feature>
<dbReference type="EMBL" id="JBFSOO010000004">
    <property type="protein sequence ID" value="MEZ6853271.1"/>
    <property type="molecule type" value="Genomic_DNA"/>
</dbReference>
<evidence type="ECO:0000256" key="2">
    <source>
        <dbReference type="SAM" id="SignalP"/>
    </source>
</evidence>
<reference evidence="4 5" key="1">
    <citation type="submission" date="2016-11" db="EMBL/GenBank/DDBJ databases">
        <authorList>
            <person name="Varghese N."/>
            <person name="Submissions S."/>
        </authorList>
    </citation>
    <scope>NUCLEOTIDE SEQUENCE [LARGE SCALE GENOMIC DNA]</scope>
    <source>
        <strain evidence="4 5">DSM 17919</strain>
    </source>
</reference>
<comment type="caution">
    <text evidence="4">The sequence shown here is derived from an EMBL/GenBank/DDBJ whole genome shotgun (WGS) entry which is preliminary data.</text>
</comment>
<dbReference type="EMBL" id="FQZR01000002">
    <property type="protein sequence ID" value="SHI53115.1"/>
    <property type="molecule type" value="Genomic_DNA"/>
</dbReference>
<keyword evidence="1" id="KW-1133">Transmembrane helix</keyword>
<accession>A0A8G2F7T3</accession>
<reference evidence="3 6" key="2">
    <citation type="submission" date="2024-07" db="EMBL/GenBank/DDBJ databases">
        <title>Active virus-host system and metabolic interactions in a Lokiarchaeon culture.</title>
        <authorList>
            <person name="Ponce Toledo R.I."/>
            <person name="Rodrigues Oliveira T."/>
            <person name="Schleper C."/>
        </authorList>
    </citation>
    <scope>NUCLEOTIDE SEQUENCE [LARGE SCALE GENOMIC DNA]</scope>
    <source>
        <strain evidence="3 6">B35</strain>
    </source>
</reference>
<feature type="transmembrane region" description="Helical" evidence="1">
    <location>
        <begin position="189"/>
        <end position="208"/>
    </location>
</feature>
<keyword evidence="6" id="KW-1185">Reference proteome</keyword>
<dbReference type="Proteomes" id="UP000184001">
    <property type="component" value="Unassembled WGS sequence"/>
</dbReference>
<protein>
    <submittedName>
        <fullName evidence="4">Nickel transport protein</fullName>
    </submittedName>
</protein>
<dbReference type="Proteomes" id="UP001568358">
    <property type="component" value="Unassembled WGS sequence"/>
</dbReference>
<evidence type="ECO:0000256" key="1">
    <source>
        <dbReference type="SAM" id="Phobius"/>
    </source>
</evidence>
<organism evidence="4 5">
    <name type="scientific">Halodesulfovibrio aestuarii</name>
    <dbReference type="NCBI Taxonomy" id="126333"/>
    <lineage>
        <taxon>Bacteria</taxon>
        <taxon>Pseudomonadati</taxon>
        <taxon>Thermodesulfobacteriota</taxon>
        <taxon>Desulfovibrionia</taxon>
        <taxon>Desulfovibrionales</taxon>
        <taxon>Desulfovibrionaceae</taxon>
        <taxon>Halodesulfovibrio</taxon>
    </lineage>
</organism>
<gene>
    <name evidence="3" type="ORF">AB2Z07_07005</name>
    <name evidence="4" type="ORF">SAMN05660830_00224</name>
</gene>
<keyword evidence="1" id="KW-0812">Transmembrane</keyword>
<evidence type="ECO:0000313" key="6">
    <source>
        <dbReference type="Proteomes" id="UP001568358"/>
    </source>
</evidence>
<evidence type="ECO:0000313" key="3">
    <source>
        <dbReference type="EMBL" id="MEZ6853271.1"/>
    </source>
</evidence>
<dbReference type="AlphaFoldDB" id="A0A8G2F7T3"/>
<sequence>MRLPAITLALIITCVLTTSAFAHRVNIFAWAEGTTIHTESFFSSGNKAQNCAVTATDKKTGKTVAKGTTDTNGEWSFTLSADAIKAKDPIIIALDAGQGHAGAWTLEAEDYTDAAPVSAPVAESQSSEVVKAEAPAQKATNNAATVTLTKSELDTLIRNAVRQELIPVKAKIGKLSAEVLQPTASMKDIFGGIGYILGLLGLAAFMHYRKKA</sequence>
<keyword evidence="2" id="KW-0732">Signal</keyword>
<keyword evidence="1" id="KW-0472">Membrane</keyword>
<dbReference type="RefSeq" id="WP_020001365.1">
    <property type="nucleotide sequence ID" value="NZ_CP192217.1"/>
</dbReference>